<dbReference type="InterPro" id="IPR049349">
    <property type="entry name" value="DUF2264_N"/>
</dbReference>
<dbReference type="InterPro" id="IPR016624">
    <property type="entry name" value="UCP014753"/>
</dbReference>
<evidence type="ECO:0000259" key="1">
    <source>
        <dbReference type="Pfam" id="PF10022"/>
    </source>
</evidence>
<name>A0A9D2ASV1_9FIRM</name>
<dbReference type="AlphaFoldDB" id="A0A9D2ASV1"/>
<evidence type="ECO:0000313" key="2">
    <source>
        <dbReference type="EMBL" id="HIX47801.1"/>
    </source>
</evidence>
<dbReference type="Proteomes" id="UP000824243">
    <property type="component" value="Unassembled WGS sequence"/>
</dbReference>
<accession>A0A9D2ASV1</accession>
<proteinExistence type="predicted"/>
<protein>
    <submittedName>
        <fullName evidence="2">DUF2264 domain-containing protein</fullName>
    </submittedName>
</protein>
<gene>
    <name evidence="2" type="ORF">H9981_02095</name>
</gene>
<dbReference type="PANTHER" id="PTHR35339:SF4">
    <property type="entry name" value="LINALOOL DEHYDRATASE_ISOMERASE DOMAIN-CONTAINING PROTEIN"/>
    <property type="match status" value="1"/>
</dbReference>
<sequence length="680" mass="78235">MKFEPKEPDYRLSPYTGLTRRHWLDAASYLLDGIFAHVAGVDDPVLVPRNETEITYPNSRTPKWKEQAEIFEGMARSFFIAAPLLKNEPDAEAGGIRLRDYYKRQVQEICTPGSRNFVFTYEDMARLEGEKEPLNIYQQTVETCALVICLWVCKEAVWDTYTQAEKDVVLDFIESYAGRETVPQNWRLFNMLDLAFLHMNGRKIDEDVMRHHASMILRYYAGDGWYRDGHGFDYYSVWAFQTYAPLWCRWYGYEKEPALAERFEAYSHRFMENYPMMFDRDGWVNMWGRSGLYRNAATSAFEGNFFFKSPSADPGLARRICSGALMQFLGRNDILYEGAPSLGFYRTFPHMLQPYSCAESPLWMGKAFLCLHLPENHPFWTATEKEGFWPELQEGGTKEAVLDGPGIALACHKKNGTTELRSGKVIRAAGDEKGMCCYAKLSYSTKYPWEAMTGTGREAQMYTLTDHKGNTQNANALFWGGARDGVLYRRCFFEYNSSQEAHWFHCIDLADFPVAEGIVRADRLRLYRGGIRVTLGSYGFPDTGDVQLRMLEKGKASAAVLKGYDSQGREKQMAMTVFSAWEKLDILYSEETNADTERSLFITAELGREKLYGYEPFVMVSQVLTRESHEDFTEDEIFSIKDIRYSDPQECGGYGPVRIMMENGNEYIVDYEKMEGSLQI</sequence>
<reference evidence="2" key="1">
    <citation type="journal article" date="2021" name="PeerJ">
        <title>Extensive microbial diversity within the chicken gut microbiome revealed by metagenomics and culture.</title>
        <authorList>
            <person name="Gilroy R."/>
            <person name="Ravi A."/>
            <person name="Getino M."/>
            <person name="Pursley I."/>
            <person name="Horton D.L."/>
            <person name="Alikhan N.F."/>
            <person name="Baker D."/>
            <person name="Gharbi K."/>
            <person name="Hall N."/>
            <person name="Watson M."/>
            <person name="Adriaenssens E.M."/>
            <person name="Foster-Nyarko E."/>
            <person name="Jarju S."/>
            <person name="Secka A."/>
            <person name="Antonio M."/>
            <person name="Oren A."/>
            <person name="Chaudhuri R.R."/>
            <person name="La Ragione R."/>
            <person name="Hildebrand F."/>
            <person name="Pallen M.J."/>
        </authorList>
    </citation>
    <scope>NUCLEOTIDE SEQUENCE</scope>
    <source>
        <strain evidence="2">ChiSjej5B23-15282</strain>
    </source>
</reference>
<feature type="domain" description="DUF2264" evidence="1">
    <location>
        <begin position="19"/>
        <end position="385"/>
    </location>
</feature>
<reference evidence="2" key="2">
    <citation type="submission" date="2021-04" db="EMBL/GenBank/DDBJ databases">
        <authorList>
            <person name="Gilroy R."/>
        </authorList>
    </citation>
    <scope>NUCLEOTIDE SEQUENCE</scope>
    <source>
        <strain evidence="2">ChiSjej5B23-15282</strain>
    </source>
</reference>
<dbReference type="EMBL" id="DXFA01000036">
    <property type="protein sequence ID" value="HIX47801.1"/>
    <property type="molecule type" value="Genomic_DNA"/>
</dbReference>
<dbReference type="Pfam" id="PF10022">
    <property type="entry name" value="DUF2264"/>
    <property type="match status" value="1"/>
</dbReference>
<organism evidence="2 3">
    <name type="scientific">Candidatus Mediterraneibacter caccavium</name>
    <dbReference type="NCBI Taxonomy" id="2838661"/>
    <lineage>
        <taxon>Bacteria</taxon>
        <taxon>Bacillati</taxon>
        <taxon>Bacillota</taxon>
        <taxon>Clostridia</taxon>
        <taxon>Lachnospirales</taxon>
        <taxon>Lachnospiraceae</taxon>
        <taxon>Mediterraneibacter</taxon>
    </lineage>
</organism>
<evidence type="ECO:0000313" key="3">
    <source>
        <dbReference type="Proteomes" id="UP000824243"/>
    </source>
</evidence>
<comment type="caution">
    <text evidence="2">The sequence shown here is derived from an EMBL/GenBank/DDBJ whole genome shotgun (WGS) entry which is preliminary data.</text>
</comment>
<dbReference type="PANTHER" id="PTHR35339">
    <property type="entry name" value="LINALOOL DEHYDRATASE_ISOMERASE DOMAIN-CONTAINING PROTEIN"/>
    <property type="match status" value="1"/>
</dbReference>